<protein>
    <submittedName>
        <fullName evidence="1">Uncharacterized protein</fullName>
    </submittedName>
</protein>
<dbReference type="AlphaFoldDB" id="A0A5N7DPC9"/>
<gene>
    <name evidence="1" type="ORF">BDV37DRAFT_223833</name>
</gene>
<dbReference type="RefSeq" id="XP_031945188.1">
    <property type="nucleotide sequence ID" value="XM_032080228.1"/>
</dbReference>
<evidence type="ECO:0000313" key="1">
    <source>
        <dbReference type="EMBL" id="KAE8407869.1"/>
    </source>
</evidence>
<proteinExistence type="predicted"/>
<name>A0A5N7DPC9_9EURO</name>
<organism evidence="1 2">
    <name type="scientific">Aspergillus pseudonomiae</name>
    <dbReference type="NCBI Taxonomy" id="1506151"/>
    <lineage>
        <taxon>Eukaryota</taxon>
        <taxon>Fungi</taxon>
        <taxon>Dikarya</taxon>
        <taxon>Ascomycota</taxon>
        <taxon>Pezizomycotina</taxon>
        <taxon>Eurotiomycetes</taxon>
        <taxon>Eurotiomycetidae</taxon>
        <taxon>Eurotiales</taxon>
        <taxon>Aspergillaceae</taxon>
        <taxon>Aspergillus</taxon>
        <taxon>Aspergillus subgen. Circumdati</taxon>
    </lineage>
</organism>
<dbReference type="Proteomes" id="UP000325579">
    <property type="component" value="Unassembled WGS sequence"/>
</dbReference>
<reference evidence="1 2" key="1">
    <citation type="submission" date="2019-04" db="EMBL/GenBank/DDBJ databases">
        <authorList>
            <consortium name="DOE Joint Genome Institute"/>
            <person name="Mondo S."/>
            <person name="Kjaerbolling I."/>
            <person name="Vesth T."/>
            <person name="Frisvad J.C."/>
            <person name="Nybo J.L."/>
            <person name="Theobald S."/>
            <person name="Kildgaard S."/>
            <person name="Isbrandt T."/>
            <person name="Kuo A."/>
            <person name="Sato A."/>
            <person name="Lyhne E.K."/>
            <person name="Kogle M.E."/>
            <person name="Wiebenga A."/>
            <person name="Kun R.S."/>
            <person name="Lubbers R.J."/>
            <person name="Makela M.R."/>
            <person name="Barry K."/>
            <person name="Chovatia M."/>
            <person name="Clum A."/>
            <person name="Daum C."/>
            <person name="Haridas S."/>
            <person name="He G."/>
            <person name="LaButti K."/>
            <person name="Lipzen A."/>
            <person name="Riley R."/>
            <person name="Salamov A."/>
            <person name="Simmons B.A."/>
            <person name="Magnuson J.K."/>
            <person name="Henrissat B."/>
            <person name="Mortensen U.H."/>
            <person name="Larsen T.O."/>
            <person name="Devries R.P."/>
            <person name="Grigoriev I.V."/>
            <person name="Machida M."/>
            <person name="Baker S.E."/>
            <person name="Andersen M.R."/>
            <person name="Cantor M.N."/>
            <person name="Hua S.X."/>
        </authorList>
    </citation>
    <scope>NUCLEOTIDE SEQUENCE [LARGE SCALE GENOMIC DNA]</scope>
    <source>
        <strain evidence="1 2">CBS 119388</strain>
    </source>
</reference>
<evidence type="ECO:0000313" key="2">
    <source>
        <dbReference type="Proteomes" id="UP000325579"/>
    </source>
</evidence>
<keyword evidence="2" id="KW-1185">Reference proteome</keyword>
<dbReference type="GeneID" id="43664919"/>
<dbReference type="EMBL" id="ML736746">
    <property type="protein sequence ID" value="KAE8407869.1"/>
    <property type="molecule type" value="Genomic_DNA"/>
</dbReference>
<dbReference type="OrthoDB" id="4505913at2759"/>
<sequence>METRLKHLSQKFSALDDVGIMDDESDWDGEYFPSGYRSEDLYGNLSLDVNMVDSSVLLETSSCVSMSTEENEEVSDISNDDMDKVDKSFIEKLEVRALMALPIHDFIKMKPIQSIIDSLTQPQLVDMARKLLELDKF</sequence>
<accession>A0A5N7DPC9</accession>